<proteinExistence type="predicted"/>
<organism evidence="8 9">
    <name type="scientific">Staphylotrichum longicolle</name>
    <dbReference type="NCBI Taxonomy" id="669026"/>
    <lineage>
        <taxon>Eukaryota</taxon>
        <taxon>Fungi</taxon>
        <taxon>Dikarya</taxon>
        <taxon>Ascomycota</taxon>
        <taxon>Pezizomycotina</taxon>
        <taxon>Sordariomycetes</taxon>
        <taxon>Sordariomycetidae</taxon>
        <taxon>Sordariales</taxon>
        <taxon>Chaetomiaceae</taxon>
        <taxon>Staphylotrichum</taxon>
    </lineage>
</organism>
<evidence type="ECO:0000256" key="2">
    <source>
        <dbReference type="ARBA" id="ARBA00023015"/>
    </source>
</evidence>
<dbReference type="AlphaFoldDB" id="A0AAD4EUJ1"/>
<dbReference type="GO" id="GO:0000981">
    <property type="term" value="F:DNA-binding transcription factor activity, RNA polymerase II-specific"/>
    <property type="evidence" value="ECO:0007669"/>
    <property type="project" value="InterPro"/>
</dbReference>
<dbReference type="Proteomes" id="UP001197093">
    <property type="component" value="Unassembled WGS sequence"/>
</dbReference>
<gene>
    <name evidence="8" type="ORF">NEMBOFW57_007289</name>
</gene>
<dbReference type="Pfam" id="PF00172">
    <property type="entry name" value="Zn_clus"/>
    <property type="match status" value="1"/>
</dbReference>
<dbReference type="Gene3D" id="4.10.240.10">
    <property type="entry name" value="Zn(2)-C6 fungal-type DNA-binding domain"/>
    <property type="match status" value="1"/>
</dbReference>
<feature type="compositionally biased region" description="Gly residues" evidence="6">
    <location>
        <begin position="381"/>
        <end position="394"/>
    </location>
</feature>
<dbReference type="PANTHER" id="PTHR31069:SF31">
    <property type="entry name" value="MONODICTYPHENONE CLUSTER TRANSCRIPTION FACTOR-RELATED"/>
    <property type="match status" value="1"/>
</dbReference>
<evidence type="ECO:0000256" key="1">
    <source>
        <dbReference type="ARBA" id="ARBA00022723"/>
    </source>
</evidence>
<dbReference type="InterPro" id="IPR013700">
    <property type="entry name" value="AflR"/>
</dbReference>
<dbReference type="PROSITE" id="PS00463">
    <property type="entry name" value="ZN2_CY6_FUNGAL_1"/>
    <property type="match status" value="1"/>
</dbReference>
<dbReference type="SUPFAM" id="SSF57701">
    <property type="entry name" value="Zn2/Cys6 DNA-binding domain"/>
    <property type="match status" value="1"/>
</dbReference>
<evidence type="ECO:0000256" key="3">
    <source>
        <dbReference type="ARBA" id="ARBA00023125"/>
    </source>
</evidence>
<dbReference type="PRINTS" id="PR00755">
    <property type="entry name" value="AFLATOXINBRP"/>
</dbReference>
<keyword evidence="1" id="KW-0479">Metal-binding</keyword>
<feature type="region of interest" description="Disordered" evidence="6">
    <location>
        <begin position="301"/>
        <end position="328"/>
    </location>
</feature>
<dbReference type="CDD" id="cd00067">
    <property type="entry name" value="GAL4"/>
    <property type="match status" value="1"/>
</dbReference>
<protein>
    <recommendedName>
        <fullName evidence="7">Zn(2)-C6 fungal-type domain-containing protein</fullName>
    </recommendedName>
</protein>
<name>A0AAD4EUJ1_9PEZI</name>
<dbReference type="InterPro" id="IPR036864">
    <property type="entry name" value="Zn2-C6_fun-type_DNA-bd_sf"/>
</dbReference>
<feature type="domain" description="Zn(2)-C6 fungal-type" evidence="7">
    <location>
        <begin position="18"/>
        <end position="48"/>
    </location>
</feature>
<feature type="region of interest" description="Disordered" evidence="6">
    <location>
        <begin position="376"/>
        <end position="400"/>
    </location>
</feature>
<comment type="caution">
    <text evidence="8">The sequence shown here is derived from an EMBL/GenBank/DDBJ whole genome shotgun (WGS) entry which is preliminary data.</text>
</comment>
<dbReference type="GO" id="GO:0005634">
    <property type="term" value="C:nucleus"/>
    <property type="evidence" value="ECO:0007669"/>
    <property type="project" value="InterPro"/>
</dbReference>
<sequence length="428" mass="46546">MTSPPPPTKPQPTKLRDSCNACAVSKLKCSKEKPLCARCAKRGLRCEYFATRRAGRRHDLGARQRQQDDGPVSVNNGSDDGSDARSSVHVAVSAAPDATSHAHFTPSWDVHMCDDPYDSTHPALSDALSSPNAHTLAGDDSAPWQLLTAVMPDANDLFASFPLGEMPSQLHVFNMNPVGEEPKKMPNSDSDGLDFGPFTGFELAPDTGTLVLDETGFDAVDHFKIPIVSTALHDDKGPTMQHVVAKNKQTLEAIQIMLECPCSGADNSYLLAVISLVILKVLGWYKAAVQDLPVAMWTQQHRSSVGNPRKGEADNDPIPTRERRRRPACHAERVLQTPAVIDGYRLDGDDQARMAAQLVLSELHRVQRLVNVLGSRLKQGPEGGGRNSGSGNPGGTPVFSPAWFGQLETDLRKRVRSLSLEIVDMLRQ</sequence>
<evidence type="ECO:0000256" key="6">
    <source>
        <dbReference type="SAM" id="MobiDB-lite"/>
    </source>
</evidence>
<accession>A0AAD4EUJ1</accession>
<feature type="region of interest" description="Disordered" evidence="6">
    <location>
        <begin position="57"/>
        <end position="88"/>
    </location>
</feature>
<keyword evidence="3" id="KW-0238">DNA-binding</keyword>
<evidence type="ECO:0000313" key="8">
    <source>
        <dbReference type="EMBL" id="KAG7287774.1"/>
    </source>
</evidence>
<evidence type="ECO:0000256" key="5">
    <source>
        <dbReference type="ARBA" id="ARBA00023242"/>
    </source>
</evidence>
<keyword evidence="5" id="KW-0539">Nucleus</keyword>
<evidence type="ECO:0000313" key="9">
    <source>
        <dbReference type="Proteomes" id="UP001197093"/>
    </source>
</evidence>
<evidence type="ECO:0000259" key="7">
    <source>
        <dbReference type="PROSITE" id="PS50048"/>
    </source>
</evidence>
<dbReference type="InterPro" id="IPR001138">
    <property type="entry name" value="Zn2Cys6_DnaBD"/>
</dbReference>
<dbReference type="SMART" id="SM00066">
    <property type="entry name" value="GAL4"/>
    <property type="match status" value="1"/>
</dbReference>
<dbReference type="Pfam" id="PF08493">
    <property type="entry name" value="AflR"/>
    <property type="match status" value="1"/>
</dbReference>
<dbReference type="GO" id="GO:0045122">
    <property type="term" value="P:aflatoxin biosynthetic process"/>
    <property type="evidence" value="ECO:0007669"/>
    <property type="project" value="InterPro"/>
</dbReference>
<keyword evidence="4" id="KW-0804">Transcription</keyword>
<keyword evidence="2" id="KW-0805">Transcription regulation</keyword>
<dbReference type="PANTHER" id="PTHR31069">
    <property type="entry name" value="OLEATE-ACTIVATED TRANSCRIPTION FACTOR 1-RELATED"/>
    <property type="match status" value="1"/>
</dbReference>
<dbReference type="EMBL" id="JAHCVI010000003">
    <property type="protein sequence ID" value="KAG7287774.1"/>
    <property type="molecule type" value="Genomic_DNA"/>
</dbReference>
<keyword evidence="9" id="KW-1185">Reference proteome</keyword>
<dbReference type="GO" id="GO:0003677">
    <property type="term" value="F:DNA binding"/>
    <property type="evidence" value="ECO:0007669"/>
    <property type="project" value="UniProtKB-KW"/>
</dbReference>
<evidence type="ECO:0000256" key="4">
    <source>
        <dbReference type="ARBA" id="ARBA00023163"/>
    </source>
</evidence>
<dbReference type="PROSITE" id="PS50048">
    <property type="entry name" value="ZN2_CY6_FUNGAL_2"/>
    <property type="match status" value="1"/>
</dbReference>
<reference evidence="8" key="1">
    <citation type="submission" date="2023-02" db="EMBL/GenBank/DDBJ databases">
        <authorList>
            <person name="Palmer J.M."/>
        </authorList>
    </citation>
    <scope>NUCLEOTIDE SEQUENCE</scope>
    <source>
        <strain evidence="8">FW57</strain>
    </source>
</reference>
<dbReference type="InterPro" id="IPR050675">
    <property type="entry name" value="OAF3"/>
</dbReference>
<dbReference type="GO" id="GO:0008270">
    <property type="term" value="F:zinc ion binding"/>
    <property type="evidence" value="ECO:0007669"/>
    <property type="project" value="InterPro"/>
</dbReference>
<feature type="compositionally biased region" description="Basic and acidic residues" evidence="6">
    <location>
        <begin position="57"/>
        <end position="68"/>
    </location>
</feature>